<dbReference type="HOGENOM" id="CLU_2307840_0_0_1"/>
<sequence>MGSASQPETALATIPEDAEYKLDFPDRACVFEREINVKATLQYNGTYTCFLDRVPRLHQEVNNDAFSIWANALYEGEPMLTHSPDVLRFALGPSAPVEAF</sequence>
<dbReference type="EMBL" id="KN837258">
    <property type="protein sequence ID" value="KIJ30609.1"/>
    <property type="molecule type" value="Genomic_DNA"/>
</dbReference>
<gene>
    <name evidence="1" type="ORF">M422DRAFT_267862</name>
</gene>
<dbReference type="AlphaFoldDB" id="A0A0C9U868"/>
<proteinExistence type="predicted"/>
<protein>
    <submittedName>
        <fullName evidence="1">Uncharacterized protein</fullName>
    </submittedName>
</protein>
<reference evidence="1 2" key="1">
    <citation type="submission" date="2014-06" db="EMBL/GenBank/DDBJ databases">
        <title>Evolutionary Origins and Diversification of the Mycorrhizal Mutualists.</title>
        <authorList>
            <consortium name="DOE Joint Genome Institute"/>
            <consortium name="Mycorrhizal Genomics Consortium"/>
            <person name="Kohler A."/>
            <person name="Kuo A."/>
            <person name="Nagy L.G."/>
            <person name="Floudas D."/>
            <person name="Copeland A."/>
            <person name="Barry K.W."/>
            <person name="Cichocki N."/>
            <person name="Veneault-Fourrey C."/>
            <person name="LaButti K."/>
            <person name="Lindquist E.A."/>
            <person name="Lipzen A."/>
            <person name="Lundell T."/>
            <person name="Morin E."/>
            <person name="Murat C."/>
            <person name="Riley R."/>
            <person name="Ohm R."/>
            <person name="Sun H."/>
            <person name="Tunlid A."/>
            <person name="Henrissat B."/>
            <person name="Grigoriev I.V."/>
            <person name="Hibbett D.S."/>
            <person name="Martin F."/>
        </authorList>
    </citation>
    <scope>NUCLEOTIDE SEQUENCE [LARGE SCALE GENOMIC DNA]</scope>
    <source>
        <strain evidence="1 2">SS14</strain>
    </source>
</reference>
<evidence type="ECO:0000313" key="1">
    <source>
        <dbReference type="EMBL" id="KIJ30609.1"/>
    </source>
</evidence>
<accession>A0A0C9U868</accession>
<name>A0A0C9U868_SPHS4</name>
<evidence type="ECO:0000313" key="2">
    <source>
        <dbReference type="Proteomes" id="UP000054279"/>
    </source>
</evidence>
<dbReference type="Proteomes" id="UP000054279">
    <property type="component" value="Unassembled WGS sequence"/>
</dbReference>
<organism evidence="1 2">
    <name type="scientific">Sphaerobolus stellatus (strain SS14)</name>
    <dbReference type="NCBI Taxonomy" id="990650"/>
    <lineage>
        <taxon>Eukaryota</taxon>
        <taxon>Fungi</taxon>
        <taxon>Dikarya</taxon>
        <taxon>Basidiomycota</taxon>
        <taxon>Agaricomycotina</taxon>
        <taxon>Agaricomycetes</taxon>
        <taxon>Phallomycetidae</taxon>
        <taxon>Geastrales</taxon>
        <taxon>Sphaerobolaceae</taxon>
        <taxon>Sphaerobolus</taxon>
    </lineage>
</organism>
<keyword evidence="2" id="KW-1185">Reference proteome</keyword>